<evidence type="ECO:0000313" key="1">
    <source>
        <dbReference type="EMBL" id="MFD0622962.1"/>
    </source>
</evidence>
<dbReference type="Proteomes" id="UP001596915">
    <property type="component" value="Unassembled WGS sequence"/>
</dbReference>
<dbReference type="Pfam" id="PF13384">
    <property type="entry name" value="HTH_23"/>
    <property type="match status" value="1"/>
</dbReference>
<reference evidence="2" key="1">
    <citation type="journal article" date="2019" name="Int. J. Syst. Evol. Microbiol.">
        <title>The Global Catalogue of Microorganisms (GCM) 10K type strain sequencing project: providing services to taxonomists for standard genome sequencing and annotation.</title>
        <authorList>
            <consortium name="The Broad Institute Genomics Platform"/>
            <consortium name="The Broad Institute Genome Sequencing Center for Infectious Disease"/>
            <person name="Wu L."/>
            <person name="Ma J."/>
        </authorList>
    </citation>
    <scope>NUCLEOTIDE SEQUENCE [LARGE SCALE GENOMIC DNA]</scope>
    <source>
        <strain evidence="2">JCM 12607</strain>
    </source>
</reference>
<accession>A0ABW2WRU7</accession>
<comment type="caution">
    <text evidence="1">The sequence shown here is derived from an EMBL/GenBank/DDBJ whole genome shotgun (WGS) entry which is preliminary data.</text>
</comment>
<organism evidence="1 2">
    <name type="scientific">Streptomyces sanglieri</name>
    <dbReference type="NCBI Taxonomy" id="193460"/>
    <lineage>
        <taxon>Bacteria</taxon>
        <taxon>Bacillati</taxon>
        <taxon>Actinomycetota</taxon>
        <taxon>Actinomycetes</taxon>
        <taxon>Kitasatosporales</taxon>
        <taxon>Streptomycetaceae</taxon>
        <taxon>Streptomyces</taxon>
    </lineage>
</organism>
<keyword evidence="2" id="KW-1185">Reference proteome</keyword>
<name>A0ABW2WRU7_9ACTN</name>
<dbReference type="SUPFAM" id="SSF46689">
    <property type="entry name" value="Homeodomain-like"/>
    <property type="match status" value="1"/>
</dbReference>
<proteinExistence type="predicted"/>
<evidence type="ECO:0000313" key="2">
    <source>
        <dbReference type="Proteomes" id="UP001596915"/>
    </source>
</evidence>
<dbReference type="EMBL" id="JBHTGL010000008">
    <property type="protein sequence ID" value="MFD0622962.1"/>
    <property type="molecule type" value="Genomic_DNA"/>
</dbReference>
<sequence>MIPAVRRRDAEGGGLTAEWRALREQVRLEAGRRFAAGEKTAVIAKELRVSERLVERWRRAWREGGPPVGGLNGAS</sequence>
<dbReference type="InterPro" id="IPR009057">
    <property type="entry name" value="Homeodomain-like_sf"/>
</dbReference>
<gene>
    <name evidence="1" type="ORF">ACFQ2K_09155</name>
</gene>
<protein>
    <submittedName>
        <fullName evidence="1">Helix-turn-helix domain-containing protein</fullName>
    </submittedName>
</protein>